<protein>
    <submittedName>
        <fullName evidence="7">Transposase-like protein</fullName>
    </submittedName>
</protein>
<dbReference type="PANTHER" id="PTHR33217">
    <property type="entry name" value="TRANSPOSASE FOR INSERTION SEQUENCE ELEMENT IS1081"/>
    <property type="match status" value="1"/>
</dbReference>
<dbReference type="Proteomes" id="UP001240447">
    <property type="component" value="Unassembled WGS sequence"/>
</dbReference>
<dbReference type="PROSITE" id="PS01007">
    <property type="entry name" value="TRANSPOSASE_MUTATOR"/>
    <property type="match status" value="1"/>
</dbReference>
<feature type="region of interest" description="Disordered" evidence="6">
    <location>
        <begin position="1"/>
        <end position="33"/>
    </location>
</feature>
<keyword evidence="5" id="KW-0233">DNA recombination</keyword>
<evidence type="ECO:0000256" key="6">
    <source>
        <dbReference type="SAM" id="MobiDB-lite"/>
    </source>
</evidence>
<dbReference type="Pfam" id="PF00872">
    <property type="entry name" value="Transposase_mut"/>
    <property type="match status" value="1"/>
</dbReference>
<keyword evidence="8" id="KW-1185">Reference proteome</keyword>
<dbReference type="InterPro" id="IPR001207">
    <property type="entry name" value="Transposase_mutator"/>
</dbReference>
<evidence type="ECO:0000256" key="1">
    <source>
        <dbReference type="ARBA" id="ARBA00002190"/>
    </source>
</evidence>
<evidence type="ECO:0000313" key="7">
    <source>
        <dbReference type="EMBL" id="MDP9821681.1"/>
    </source>
</evidence>
<reference evidence="7 8" key="1">
    <citation type="submission" date="2023-07" db="EMBL/GenBank/DDBJ databases">
        <title>Sequencing the genomes of 1000 actinobacteria strains.</title>
        <authorList>
            <person name="Klenk H.-P."/>
        </authorList>
    </citation>
    <scope>NUCLEOTIDE SEQUENCE [LARGE SCALE GENOMIC DNA]</scope>
    <source>
        <strain evidence="7 8">GD13</strain>
    </source>
</reference>
<sequence>MTTESDEAAVNKTASEQPSRTAARRATRAEMPGSKAAAELAASGALDPLFAQIDAGEIELTGDGGFIPALIKTALERGLATELSDHLGYDKGAADAAAFPNSRNGTTPKTVATQVGDVDLAVPRDRAGSFTPRLVPKGSRRLGGLDEMIISLYAGGMTVRDIAHHLESTLGTELSHETISNITDEVADAVMEWQARPLDALYPVIYLDAIVVKVRDGAHVVNKAAHIAVGVDFDGVKHVLGIWLQQTEGAKFWAGVCADLANRGIRDVLIVCCDGLTGLPEAIEATWTQATVQTCVVHLIRAAMRFVGYGDRKSVAKALKPIYTAANAEAARIELDAFADSNWGKKYPHAVATWEAAWERFTPFLAFPPELRRVIYTTNSIESLNYQLRKVTKNRGHFPNDEAVVKLLWLAICNIEDKRARQRDKDRGKPAGERKAAGRLVEGQVVTNWKQALAQLAIAYPDRINPYL</sequence>
<proteinExistence type="inferred from homology"/>
<evidence type="ECO:0000256" key="5">
    <source>
        <dbReference type="ARBA" id="ARBA00023172"/>
    </source>
</evidence>
<keyword evidence="4" id="KW-0238">DNA-binding</keyword>
<name>A0ABT9NMN7_9ACTN</name>
<gene>
    <name evidence="7" type="ORF">J2S59_001490</name>
</gene>
<evidence type="ECO:0000256" key="3">
    <source>
        <dbReference type="ARBA" id="ARBA00022578"/>
    </source>
</evidence>
<organism evidence="7 8">
    <name type="scientific">Nocardioides massiliensis</name>
    <dbReference type="NCBI Taxonomy" id="1325935"/>
    <lineage>
        <taxon>Bacteria</taxon>
        <taxon>Bacillati</taxon>
        <taxon>Actinomycetota</taxon>
        <taxon>Actinomycetes</taxon>
        <taxon>Propionibacteriales</taxon>
        <taxon>Nocardioidaceae</taxon>
        <taxon>Nocardioides</taxon>
    </lineage>
</organism>
<accession>A0ABT9NMN7</accession>
<comment type="caution">
    <text evidence="7">The sequence shown here is derived from an EMBL/GenBank/DDBJ whole genome shotgun (WGS) entry which is preliminary data.</text>
</comment>
<dbReference type="NCBIfam" id="NF033543">
    <property type="entry name" value="transpos_IS256"/>
    <property type="match status" value="1"/>
</dbReference>
<comment type="similarity">
    <text evidence="2">Belongs to the transposase mutator family.</text>
</comment>
<dbReference type="EMBL" id="JAUSQM010000001">
    <property type="protein sequence ID" value="MDP9821681.1"/>
    <property type="molecule type" value="Genomic_DNA"/>
</dbReference>
<evidence type="ECO:0000256" key="2">
    <source>
        <dbReference type="ARBA" id="ARBA00010961"/>
    </source>
</evidence>
<keyword evidence="3" id="KW-0815">Transposition</keyword>
<evidence type="ECO:0000313" key="8">
    <source>
        <dbReference type="Proteomes" id="UP001240447"/>
    </source>
</evidence>
<comment type="function">
    <text evidence="1">Required for the transposition of the insertion element.</text>
</comment>
<dbReference type="PANTHER" id="PTHR33217:SF8">
    <property type="entry name" value="MUTATOR FAMILY TRANSPOSASE"/>
    <property type="match status" value="1"/>
</dbReference>
<evidence type="ECO:0000256" key="4">
    <source>
        <dbReference type="ARBA" id="ARBA00023125"/>
    </source>
</evidence>